<comment type="caution">
    <text evidence="1">The sequence shown here is derived from an EMBL/GenBank/DDBJ whole genome shotgun (WGS) entry which is preliminary data.</text>
</comment>
<name>A0ABS6E1W3_9FIRM</name>
<evidence type="ECO:0000313" key="2">
    <source>
        <dbReference type="Proteomes" id="UP000749471"/>
    </source>
</evidence>
<dbReference type="Proteomes" id="UP000749471">
    <property type="component" value="Unassembled WGS sequence"/>
</dbReference>
<dbReference type="RefSeq" id="WP_216516474.1">
    <property type="nucleotide sequence ID" value="NZ_JAHLPM010000002.1"/>
</dbReference>
<reference evidence="1 2" key="1">
    <citation type="submission" date="2021-06" db="EMBL/GenBank/DDBJ databases">
        <authorList>
            <person name="Sun Q."/>
            <person name="Li D."/>
        </authorList>
    </citation>
    <scope>NUCLEOTIDE SEQUENCE [LARGE SCALE GENOMIC DNA]</scope>
    <source>
        <strain evidence="1 2">MSJ-40</strain>
    </source>
</reference>
<dbReference type="EMBL" id="JAHLPM010000002">
    <property type="protein sequence ID" value="MBU5436893.1"/>
    <property type="molecule type" value="Genomic_DNA"/>
</dbReference>
<proteinExistence type="predicted"/>
<sequence length="89" mass="10257">MFVLKCKSCGFEQVVKKRIDKDTYNQLTNNEGLYCDRNCCNGRNSERPKGYIAVYGVFGGWTIVRQATLEEYKGIKRAKEIRDLGIKNL</sequence>
<gene>
    <name evidence="1" type="ORF">KQI42_02665</name>
</gene>
<keyword evidence="2" id="KW-1185">Reference proteome</keyword>
<organism evidence="1 2">
    <name type="scientific">Tissierella simiarum</name>
    <dbReference type="NCBI Taxonomy" id="2841534"/>
    <lineage>
        <taxon>Bacteria</taxon>
        <taxon>Bacillati</taxon>
        <taxon>Bacillota</taxon>
        <taxon>Tissierellia</taxon>
        <taxon>Tissierellales</taxon>
        <taxon>Tissierellaceae</taxon>
        <taxon>Tissierella</taxon>
    </lineage>
</organism>
<accession>A0ABS6E1W3</accession>
<evidence type="ECO:0000313" key="1">
    <source>
        <dbReference type="EMBL" id="MBU5436893.1"/>
    </source>
</evidence>
<protein>
    <submittedName>
        <fullName evidence="1">Uncharacterized protein</fullName>
    </submittedName>
</protein>